<name>A0A3M2LQZ0_9ACTN</name>
<keyword evidence="2" id="KW-1185">Reference proteome</keyword>
<reference evidence="1 2" key="1">
    <citation type="submission" date="2018-10" db="EMBL/GenBank/DDBJ databases">
        <title>Isolation from soil.</title>
        <authorList>
            <person name="Hu J."/>
        </authorList>
    </citation>
    <scope>NUCLEOTIDE SEQUENCE [LARGE SCALE GENOMIC DNA]</scope>
    <source>
        <strain evidence="1 2">NEAU-Ht49</strain>
    </source>
</reference>
<protein>
    <submittedName>
        <fullName evidence="1">Uncharacterized protein</fullName>
    </submittedName>
</protein>
<gene>
    <name evidence="1" type="ORF">EBO15_30015</name>
</gene>
<dbReference type="Proteomes" id="UP000282674">
    <property type="component" value="Unassembled WGS sequence"/>
</dbReference>
<comment type="caution">
    <text evidence="1">The sequence shown here is derived from an EMBL/GenBank/DDBJ whole genome shotgun (WGS) entry which is preliminary data.</text>
</comment>
<dbReference type="AlphaFoldDB" id="A0A3M2LQZ0"/>
<proteinExistence type="predicted"/>
<evidence type="ECO:0000313" key="2">
    <source>
        <dbReference type="Proteomes" id="UP000282674"/>
    </source>
</evidence>
<evidence type="ECO:0000313" key="1">
    <source>
        <dbReference type="EMBL" id="RMI39290.1"/>
    </source>
</evidence>
<sequence length="79" mass="8629">MDNLASPQVSAYFDGMMRWEGPRAWAFDIRELGGRQIIHLSQHDAIVADLADVQQLEAALEGQGLSLGEFAERPAAEGC</sequence>
<accession>A0A3M2LQZ0</accession>
<organism evidence="1 2">
    <name type="scientific">Actinomadura harenae</name>
    <dbReference type="NCBI Taxonomy" id="2483351"/>
    <lineage>
        <taxon>Bacteria</taxon>
        <taxon>Bacillati</taxon>
        <taxon>Actinomycetota</taxon>
        <taxon>Actinomycetes</taxon>
        <taxon>Streptosporangiales</taxon>
        <taxon>Thermomonosporaceae</taxon>
        <taxon>Actinomadura</taxon>
    </lineage>
</organism>
<dbReference type="EMBL" id="RFFG01000070">
    <property type="protein sequence ID" value="RMI39290.1"/>
    <property type="molecule type" value="Genomic_DNA"/>
</dbReference>